<dbReference type="FunFam" id="1.10.10.10:FF:000322">
    <property type="entry name" value="Probable disease resistance protein At1g63360"/>
    <property type="match status" value="1"/>
</dbReference>
<name>A0ABD2XSV8_9GENT</name>
<evidence type="ECO:0000256" key="4">
    <source>
        <dbReference type="ARBA" id="ARBA00022741"/>
    </source>
</evidence>
<dbReference type="Pfam" id="PF18052">
    <property type="entry name" value="Rx_N"/>
    <property type="match status" value="1"/>
</dbReference>
<dbReference type="EMBL" id="JBJUIK010000017">
    <property type="protein sequence ID" value="KAL3497656.1"/>
    <property type="molecule type" value="Genomic_DNA"/>
</dbReference>
<evidence type="ECO:0000313" key="12">
    <source>
        <dbReference type="Proteomes" id="UP001630127"/>
    </source>
</evidence>
<dbReference type="InterPro" id="IPR058922">
    <property type="entry name" value="WHD_DRP"/>
</dbReference>
<protein>
    <submittedName>
        <fullName evidence="11">Uncharacterized protein</fullName>
    </submittedName>
</protein>
<feature type="domain" description="R13L1/DRL21-like LRR repeat region" evidence="10">
    <location>
        <begin position="1087"/>
        <end position="1149"/>
    </location>
</feature>
<feature type="domain" description="R13L1/DRL21-like LRR repeat region" evidence="10">
    <location>
        <begin position="680"/>
        <end position="804"/>
    </location>
</feature>
<keyword evidence="4" id="KW-0547">Nucleotide-binding</keyword>
<evidence type="ECO:0000256" key="2">
    <source>
        <dbReference type="ARBA" id="ARBA00022614"/>
    </source>
</evidence>
<evidence type="ECO:0000259" key="10">
    <source>
        <dbReference type="Pfam" id="PF25019"/>
    </source>
</evidence>
<dbReference type="InterPro" id="IPR041118">
    <property type="entry name" value="Rx_N"/>
</dbReference>
<dbReference type="GO" id="GO:0051607">
    <property type="term" value="P:defense response to virus"/>
    <property type="evidence" value="ECO:0007669"/>
    <property type="project" value="UniProtKB-ARBA"/>
</dbReference>
<dbReference type="SUPFAM" id="SSF52058">
    <property type="entry name" value="L domain-like"/>
    <property type="match status" value="2"/>
</dbReference>
<proteinExistence type="inferred from homology"/>
<sequence length="1181" mass="133485">MAEALLGKVVEGAIGKLLSLPFEEIGFALGVKNELNKLEKKLMMIQALLSDAQSKQLTTPVQRWLKNLESIALDADIVLDEFGYEILCHKIETRKRDEVRRFFSFSNPLSFRVMMAHKIKNIMISLEEAFKEANQIGVRAVELTNTHSNSGEIRLTHPFVDDTEIVGRDGDISSVKRMLTSSNYEKDLPVVAIVGMGGQGKTTLAQLVYKNDTVVRHFDERIWFCVSDDFKVERLLNEMLQSLTGNKVEMTNREALVKELQKKLKDKRYLLVLDDVWNENQDEWESMRNCLLGIGGSKESKILVTTRSDSVAEVMRSSDCHHLQIISGESSWMLLEKIAFGEGGATRTQALVDIGRRIVRRCGGVPLAIKAVGGLLYSKKDASEWLEIDRSTEIWNSATSGVDRALSAIQLSYDHLPSYSLKQCFAACSIFPKDTLLNKDKLVQIWMAQGLINPPNGSDLQMEDIGSNYVNVLLRSSLLQDPEKDLFNNITWCKMHDLVHDFSLQVSKNYCFNMEVESHETAAGNDIKAVHLLLIFGKQKTIKKENLKGIPSKLRTLILNGSAYLEDILVNFRYLSTLIVQDSEVDVLPTAVGEMKLLRYLDIADTVISRLPDSFTMLYNLQTLRVTYLEELPKGFGNLINLRNFYMTMTFFLSGIRHLTNLRTLPPVVEVVRESKGFQLEELEYLDNLRGKLKIQGLENVSRPESAAKANLWRKSSIQMLELCWDSRQKHNSLEILEGLKPHANLKSLTIEGFHCSTFPSWMVTKDHLSALCNLVNIELRDLPSCKQIPSLGNLPHLQIILISMLHSVECIGHEIYGCTNLDGASTSSNSHETAVATLFPALRKLQLVRMYGLLEWSDAMIQSNSSAIKLFPVLEELDLFMLPNLGLLPNLGDLKCLRRLTIRFCENLTRLPISKGIKSLQELTIVGCRNLTSLFSEDFDEGLQGFGSIECIHLEDCLNLVGVPEIHNLQSLHQLTIRGSDRVLKSWTRLETLTSLEDLTIYASPRYWPTDLQDLSSLTSLRIGCYDNDNEPLDYFPWHDSTSGSGTSISSSGRSSSINNIQRCFVSLTSLELRGWRNLKSLPESIQYISALRDITIEDFQALEALPEWLGDISCLESLKIWGCKNLKQLPSVEVMQCLTNLQKISIRECPLLRERCTKYSGAEWHKIAHIPNIDIRGIW</sequence>
<dbReference type="InterPro" id="IPR042197">
    <property type="entry name" value="Apaf_helical"/>
</dbReference>
<dbReference type="PANTHER" id="PTHR36766">
    <property type="entry name" value="PLANT BROAD-SPECTRUM MILDEW RESISTANCE PROTEIN RPW8"/>
    <property type="match status" value="1"/>
</dbReference>
<dbReference type="Gene3D" id="1.10.8.430">
    <property type="entry name" value="Helical domain of apoptotic protease-activating factors"/>
    <property type="match status" value="1"/>
</dbReference>
<evidence type="ECO:0000259" key="7">
    <source>
        <dbReference type="Pfam" id="PF00931"/>
    </source>
</evidence>
<evidence type="ECO:0000256" key="6">
    <source>
        <dbReference type="ARBA" id="ARBA00022840"/>
    </source>
</evidence>
<accession>A0ABD2XSV8</accession>
<organism evidence="11 12">
    <name type="scientific">Cinchona calisaya</name>
    <dbReference type="NCBI Taxonomy" id="153742"/>
    <lineage>
        <taxon>Eukaryota</taxon>
        <taxon>Viridiplantae</taxon>
        <taxon>Streptophyta</taxon>
        <taxon>Embryophyta</taxon>
        <taxon>Tracheophyta</taxon>
        <taxon>Spermatophyta</taxon>
        <taxon>Magnoliopsida</taxon>
        <taxon>eudicotyledons</taxon>
        <taxon>Gunneridae</taxon>
        <taxon>Pentapetalae</taxon>
        <taxon>asterids</taxon>
        <taxon>lamiids</taxon>
        <taxon>Gentianales</taxon>
        <taxon>Rubiaceae</taxon>
        <taxon>Cinchonoideae</taxon>
        <taxon>Cinchoneae</taxon>
        <taxon>Cinchona</taxon>
    </lineage>
</organism>
<keyword evidence="2" id="KW-0433">Leucine-rich repeat</keyword>
<keyword evidence="12" id="KW-1185">Reference proteome</keyword>
<dbReference type="FunFam" id="3.40.50.300:FF:001091">
    <property type="entry name" value="Probable disease resistance protein At1g61300"/>
    <property type="match status" value="1"/>
</dbReference>
<dbReference type="PANTHER" id="PTHR36766:SF70">
    <property type="entry name" value="DISEASE RESISTANCE PROTEIN RGA4"/>
    <property type="match status" value="1"/>
</dbReference>
<reference evidence="11 12" key="1">
    <citation type="submission" date="2024-11" db="EMBL/GenBank/DDBJ databases">
        <title>A near-complete genome assembly of Cinchona calisaya.</title>
        <authorList>
            <person name="Lian D.C."/>
            <person name="Zhao X.W."/>
            <person name="Wei L."/>
        </authorList>
    </citation>
    <scope>NUCLEOTIDE SEQUENCE [LARGE SCALE GENOMIC DNA]</scope>
    <source>
        <tissue evidence="11">Nenye</tissue>
    </source>
</reference>
<dbReference type="InterPro" id="IPR002182">
    <property type="entry name" value="NB-ARC"/>
</dbReference>
<dbReference type="SUPFAM" id="SSF52540">
    <property type="entry name" value="P-loop containing nucleoside triphosphate hydrolases"/>
    <property type="match status" value="1"/>
</dbReference>
<dbReference type="AlphaFoldDB" id="A0ABD2XSV8"/>
<evidence type="ECO:0000256" key="5">
    <source>
        <dbReference type="ARBA" id="ARBA00022821"/>
    </source>
</evidence>
<dbReference type="Gene3D" id="1.20.5.4130">
    <property type="match status" value="1"/>
</dbReference>
<evidence type="ECO:0000259" key="9">
    <source>
        <dbReference type="Pfam" id="PF23559"/>
    </source>
</evidence>
<dbReference type="Proteomes" id="UP001630127">
    <property type="component" value="Unassembled WGS sequence"/>
</dbReference>
<keyword evidence="6" id="KW-0067">ATP-binding</keyword>
<evidence type="ECO:0000259" key="8">
    <source>
        <dbReference type="Pfam" id="PF18052"/>
    </source>
</evidence>
<feature type="domain" description="Disease resistance N-terminal" evidence="8">
    <location>
        <begin position="9"/>
        <end position="96"/>
    </location>
</feature>
<dbReference type="InterPro" id="IPR027417">
    <property type="entry name" value="P-loop_NTPase"/>
</dbReference>
<dbReference type="PRINTS" id="PR00364">
    <property type="entry name" value="DISEASERSIST"/>
</dbReference>
<comment type="similarity">
    <text evidence="1">Belongs to the disease resistance NB-LRR family.</text>
</comment>
<dbReference type="Pfam" id="PF00931">
    <property type="entry name" value="NB-ARC"/>
    <property type="match status" value="1"/>
</dbReference>
<dbReference type="Gene3D" id="1.10.10.10">
    <property type="entry name" value="Winged helix-like DNA-binding domain superfamily/Winged helix DNA-binding domain"/>
    <property type="match status" value="1"/>
</dbReference>
<feature type="domain" description="Disease resistance protein winged helix" evidence="9">
    <location>
        <begin position="430"/>
        <end position="502"/>
    </location>
</feature>
<feature type="domain" description="NB-ARC" evidence="7">
    <location>
        <begin position="172"/>
        <end position="340"/>
    </location>
</feature>
<comment type="caution">
    <text evidence="11">The sequence shown here is derived from an EMBL/GenBank/DDBJ whole genome shotgun (WGS) entry which is preliminary data.</text>
</comment>
<dbReference type="Pfam" id="PF25019">
    <property type="entry name" value="LRR_R13L1-DRL21"/>
    <property type="match status" value="2"/>
</dbReference>
<dbReference type="InterPro" id="IPR032675">
    <property type="entry name" value="LRR_dom_sf"/>
</dbReference>
<keyword evidence="3" id="KW-0677">Repeat</keyword>
<dbReference type="Gene3D" id="3.40.50.300">
    <property type="entry name" value="P-loop containing nucleotide triphosphate hydrolases"/>
    <property type="match status" value="1"/>
</dbReference>
<gene>
    <name evidence="11" type="ORF">ACH5RR_040388</name>
</gene>
<evidence type="ECO:0000256" key="3">
    <source>
        <dbReference type="ARBA" id="ARBA00022737"/>
    </source>
</evidence>
<dbReference type="InterPro" id="IPR036388">
    <property type="entry name" value="WH-like_DNA-bd_sf"/>
</dbReference>
<dbReference type="Pfam" id="PF23559">
    <property type="entry name" value="WHD_DRP"/>
    <property type="match status" value="1"/>
</dbReference>
<dbReference type="InterPro" id="IPR056789">
    <property type="entry name" value="LRR_R13L1-DRL21"/>
</dbReference>
<evidence type="ECO:0000313" key="11">
    <source>
        <dbReference type="EMBL" id="KAL3497656.1"/>
    </source>
</evidence>
<dbReference type="Gene3D" id="3.80.10.10">
    <property type="entry name" value="Ribonuclease Inhibitor"/>
    <property type="match status" value="3"/>
</dbReference>
<dbReference type="GO" id="GO:0005524">
    <property type="term" value="F:ATP binding"/>
    <property type="evidence" value="ECO:0007669"/>
    <property type="project" value="UniProtKB-KW"/>
</dbReference>
<keyword evidence="5" id="KW-0611">Plant defense</keyword>
<evidence type="ECO:0000256" key="1">
    <source>
        <dbReference type="ARBA" id="ARBA00008894"/>
    </source>
</evidence>